<dbReference type="VEuPathDB" id="FungiDB:LEMA_uP017350.1"/>
<dbReference type="Proteomes" id="UP000002668">
    <property type="component" value="Genome"/>
</dbReference>
<evidence type="ECO:0000313" key="1">
    <source>
        <dbReference type="EMBL" id="CBY00605.1"/>
    </source>
</evidence>
<evidence type="ECO:0000313" key="2">
    <source>
        <dbReference type="Proteomes" id="UP000002668"/>
    </source>
</evidence>
<name>E5AAB4_LEPMJ</name>
<dbReference type="AlphaFoldDB" id="E5AAB4"/>
<gene>
    <name evidence="1" type="ORF">LEMA_uP017350.1</name>
</gene>
<dbReference type="InParanoid" id="E5AAB4"/>
<sequence>MSSFFEIQQMIDDSARKQPTSAETIRELRSIEKADSVAAVRAWYSCSTCAREGEIVPLRYKSPTSAQDRAA</sequence>
<accession>E5AAB4</accession>
<dbReference type="EMBL" id="FP929138">
    <property type="protein sequence ID" value="CBY00605.1"/>
    <property type="molecule type" value="Genomic_DNA"/>
</dbReference>
<organism evidence="2">
    <name type="scientific">Leptosphaeria maculans (strain JN3 / isolate v23.1.3 / race Av1-4-5-6-7-8)</name>
    <name type="common">Blackleg fungus</name>
    <name type="synonym">Phoma lingam</name>
    <dbReference type="NCBI Taxonomy" id="985895"/>
    <lineage>
        <taxon>Eukaryota</taxon>
        <taxon>Fungi</taxon>
        <taxon>Dikarya</taxon>
        <taxon>Ascomycota</taxon>
        <taxon>Pezizomycotina</taxon>
        <taxon>Dothideomycetes</taxon>
        <taxon>Pleosporomycetidae</taxon>
        <taxon>Pleosporales</taxon>
        <taxon>Pleosporineae</taxon>
        <taxon>Leptosphaeriaceae</taxon>
        <taxon>Plenodomus</taxon>
        <taxon>Plenodomus lingam/Leptosphaeria maculans species complex</taxon>
    </lineage>
</organism>
<protein>
    <submittedName>
        <fullName evidence="1">Predicted protein</fullName>
    </submittedName>
</protein>
<keyword evidence="2" id="KW-1185">Reference proteome</keyword>
<proteinExistence type="predicted"/>
<reference evidence="2" key="1">
    <citation type="journal article" date="2011" name="Nat. Commun.">
        <title>Effector diversification within compartments of the Leptosphaeria maculans genome affected by Repeat-Induced Point mutations.</title>
        <authorList>
            <person name="Rouxel T."/>
            <person name="Grandaubert J."/>
            <person name="Hane J.K."/>
            <person name="Hoede C."/>
            <person name="van de Wouw A.P."/>
            <person name="Couloux A."/>
            <person name="Dominguez V."/>
            <person name="Anthouard V."/>
            <person name="Bally P."/>
            <person name="Bourras S."/>
            <person name="Cozijnsen A.J."/>
            <person name="Ciuffetti L.M."/>
            <person name="Degrave A."/>
            <person name="Dilmaghani A."/>
            <person name="Duret L."/>
            <person name="Fudal I."/>
            <person name="Goodwin S.B."/>
            <person name="Gout L."/>
            <person name="Glaser N."/>
            <person name="Linglin J."/>
            <person name="Kema G.H.J."/>
            <person name="Lapalu N."/>
            <person name="Lawrence C.B."/>
            <person name="May K."/>
            <person name="Meyer M."/>
            <person name="Ollivier B."/>
            <person name="Poulain J."/>
            <person name="Schoch C.L."/>
            <person name="Simon A."/>
            <person name="Spatafora J.W."/>
            <person name="Stachowiak A."/>
            <person name="Turgeon B.G."/>
            <person name="Tyler B.M."/>
            <person name="Vincent D."/>
            <person name="Weissenbach J."/>
            <person name="Amselem J."/>
            <person name="Quesneville H."/>
            <person name="Oliver R.P."/>
            <person name="Wincker P."/>
            <person name="Balesdent M.-H."/>
            <person name="Howlett B.J."/>
        </authorList>
    </citation>
    <scope>NUCLEOTIDE SEQUENCE [LARGE SCALE GENOMIC DNA]</scope>
    <source>
        <strain evidence="2">JN3 / isolate v23.1.3 / race Av1-4-5-6-7-8</strain>
    </source>
</reference>
<dbReference type="HOGENOM" id="CLU_2740503_0_0_1"/>